<comment type="caution">
    <text evidence="1">The sequence shown here is derived from an EMBL/GenBank/DDBJ whole genome shotgun (WGS) entry which is preliminary data.</text>
</comment>
<dbReference type="Gene3D" id="3.40.50.1240">
    <property type="entry name" value="Phosphoglycerate mutase-like"/>
    <property type="match status" value="1"/>
</dbReference>
<name>A0ABW4XKH1_9GAMM</name>
<dbReference type="InterPro" id="IPR029033">
    <property type="entry name" value="His_PPase_superfam"/>
</dbReference>
<dbReference type="SUPFAM" id="SSF53254">
    <property type="entry name" value="Phosphoglycerate mutase-like"/>
    <property type="match status" value="1"/>
</dbReference>
<dbReference type="Proteomes" id="UP001597380">
    <property type="component" value="Unassembled WGS sequence"/>
</dbReference>
<reference evidence="2" key="1">
    <citation type="journal article" date="2019" name="Int. J. Syst. Evol. Microbiol.">
        <title>The Global Catalogue of Microorganisms (GCM) 10K type strain sequencing project: providing services to taxonomists for standard genome sequencing and annotation.</title>
        <authorList>
            <consortium name="The Broad Institute Genomics Platform"/>
            <consortium name="The Broad Institute Genome Sequencing Center for Infectious Disease"/>
            <person name="Wu L."/>
            <person name="Ma J."/>
        </authorList>
    </citation>
    <scope>NUCLEOTIDE SEQUENCE [LARGE SCALE GENOMIC DNA]</scope>
    <source>
        <strain evidence="2">CGMCC 1.10992</strain>
    </source>
</reference>
<sequence length="207" mass="23384">MAELKVMHLVRHGEVMSPSCLLGSTNVGLTELGRIKLVDAVERLVGPKTRIFSSPLNRCSLVANQVADNKTLKCDLVDELKEYDFGCLDGVPFSKYSNTEEVMLASFWRDPVRGRIPDAEMMPDFQKRIHQCLMGIWDEIDGEGVVVTHGGVVRMVLNEVLNLGLDAYRSLLSLEIPYGSITTIERFQQHDQSSYRVKRVGWTHEFN</sequence>
<evidence type="ECO:0000313" key="2">
    <source>
        <dbReference type="Proteomes" id="UP001597380"/>
    </source>
</evidence>
<dbReference type="RefSeq" id="WP_345337674.1">
    <property type="nucleotide sequence ID" value="NZ_BAABLI010000003.1"/>
</dbReference>
<keyword evidence="2" id="KW-1185">Reference proteome</keyword>
<dbReference type="InterPro" id="IPR050275">
    <property type="entry name" value="PGM_Phosphatase"/>
</dbReference>
<dbReference type="PANTHER" id="PTHR48100:SF1">
    <property type="entry name" value="HISTIDINE PHOSPHATASE FAMILY PROTEIN-RELATED"/>
    <property type="match status" value="1"/>
</dbReference>
<evidence type="ECO:0000313" key="1">
    <source>
        <dbReference type="EMBL" id="MFD2094489.1"/>
    </source>
</evidence>
<dbReference type="InterPro" id="IPR013078">
    <property type="entry name" value="His_Pase_superF_clade-1"/>
</dbReference>
<gene>
    <name evidence="1" type="ORF">ACFSJ3_00700</name>
</gene>
<organism evidence="1 2">
    <name type="scientific">Corallincola platygyrae</name>
    <dbReference type="NCBI Taxonomy" id="1193278"/>
    <lineage>
        <taxon>Bacteria</taxon>
        <taxon>Pseudomonadati</taxon>
        <taxon>Pseudomonadota</taxon>
        <taxon>Gammaproteobacteria</taxon>
        <taxon>Alteromonadales</taxon>
        <taxon>Psychromonadaceae</taxon>
        <taxon>Corallincola</taxon>
    </lineage>
</organism>
<dbReference type="Pfam" id="PF00300">
    <property type="entry name" value="His_Phos_1"/>
    <property type="match status" value="1"/>
</dbReference>
<dbReference type="EMBL" id="JBHUHT010000003">
    <property type="protein sequence ID" value="MFD2094489.1"/>
    <property type="molecule type" value="Genomic_DNA"/>
</dbReference>
<dbReference type="PANTHER" id="PTHR48100">
    <property type="entry name" value="BROAD-SPECIFICITY PHOSPHATASE YOR283W-RELATED"/>
    <property type="match status" value="1"/>
</dbReference>
<proteinExistence type="predicted"/>
<protein>
    <submittedName>
        <fullName evidence="1">Histidine phosphatase family protein</fullName>
    </submittedName>
</protein>
<dbReference type="SMART" id="SM00855">
    <property type="entry name" value="PGAM"/>
    <property type="match status" value="1"/>
</dbReference>
<accession>A0ABW4XKH1</accession>